<dbReference type="SUPFAM" id="SSF47336">
    <property type="entry name" value="ACP-like"/>
    <property type="match status" value="2"/>
</dbReference>
<dbReference type="GO" id="GO:0031177">
    <property type="term" value="F:phosphopantetheine binding"/>
    <property type="evidence" value="ECO:0007669"/>
    <property type="project" value="InterPro"/>
</dbReference>
<dbReference type="CDD" id="cd19543">
    <property type="entry name" value="DCL_NRPS"/>
    <property type="match status" value="1"/>
</dbReference>
<gene>
    <name evidence="8" type="ORF">GCM10010387_34910</name>
</gene>
<feature type="domain" description="Carrier" evidence="7">
    <location>
        <begin position="2043"/>
        <end position="2118"/>
    </location>
</feature>
<dbReference type="GO" id="GO:0044550">
    <property type="term" value="P:secondary metabolite biosynthetic process"/>
    <property type="evidence" value="ECO:0007669"/>
    <property type="project" value="UniProtKB-ARBA"/>
</dbReference>
<dbReference type="Proteomes" id="UP000630936">
    <property type="component" value="Unassembled WGS sequence"/>
</dbReference>
<feature type="region of interest" description="Disordered" evidence="6">
    <location>
        <begin position="2025"/>
        <end position="2045"/>
    </location>
</feature>
<feature type="compositionally biased region" description="Basic and acidic residues" evidence="6">
    <location>
        <begin position="2025"/>
        <end position="2037"/>
    </location>
</feature>
<dbReference type="Pfam" id="PF00501">
    <property type="entry name" value="AMP-binding"/>
    <property type="match status" value="2"/>
</dbReference>
<dbReference type="FunFam" id="3.40.50.980:FF:000002">
    <property type="entry name" value="Enterobactin synthetase component F"/>
    <property type="match status" value="1"/>
</dbReference>
<dbReference type="GO" id="GO:0072330">
    <property type="term" value="P:monocarboxylic acid biosynthetic process"/>
    <property type="evidence" value="ECO:0007669"/>
    <property type="project" value="UniProtKB-ARBA"/>
</dbReference>
<dbReference type="PROSITE" id="PS00455">
    <property type="entry name" value="AMP_BINDING"/>
    <property type="match status" value="2"/>
</dbReference>
<dbReference type="InterPro" id="IPR013120">
    <property type="entry name" value="FAR_NAD-bd"/>
</dbReference>
<dbReference type="Pfam" id="PF13193">
    <property type="entry name" value="AMP-binding_C"/>
    <property type="match status" value="2"/>
</dbReference>
<evidence type="ECO:0000313" key="8">
    <source>
        <dbReference type="EMBL" id="GGZ37903.1"/>
    </source>
</evidence>
<keyword evidence="4" id="KW-0597">Phosphoprotein</keyword>
<dbReference type="GO" id="GO:0016874">
    <property type="term" value="F:ligase activity"/>
    <property type="evidence" value="ECO:0007669"/>
    <property type="project" value="UniProtKB-KW"/>
</dbReference>
<dbReference type="InterPro" id="IPR036291">
    <property type="entry name" value="NAD(P)-bd_dom_sf"/>
</dbReference>
<dbReference type="CDD" id="cd05235">
    <property type="entry name" value="SDR_e1"/>
    <property type="match status" value="1"/>
</dbReference>
<dbReference type="Gene3D" id="3.30.559.30">
    <property type="entry name" value="Nonribosomal peptide synthetase, condensation domain"/>
    <property type="match status" value="2"/>
</dbReference>
<keyword evidence="9" id="KW-1185">Reference proteome</keyword>
<evidence type="ECO:0000256" key="2">
    <source>
        <dbReference type="ARBA" id="ARBA00006432"/>
    </source>
</evidence>
<dbReference type="CDD" id="cd19540">
    <property type="entry name" value="LCL_NRPS-like"/>
    <property type="match status" value="1"/>
</dbReference>
<dbReference type="InterPro" id="IPR023213">
    <property type="entry name" value="CAT-like_dom_sf"/>
</dbReference>
<dbReference type="EMBL" id="BMWG01000010">
    <property type="protein sequence ID" value="GGZ37903.1"/>
    <property type="molecule type" value="Genomic_DNA"/>
</dbReference>
<name>A0A918UWB0_9ACTN</name>
<dbReference type="GO" id="GO:0043041">
    <property type="term" value="P:amino acid activation for nonribosomal peptide biosynthetic process"/>
    <property type="evidence" value="ECO:0007669"/>
    <property type="project" value="TreeGrafter"/>
</dbReference>
<dbReference type="PANTHER" id="PTHR45527">
    <property type="entry name" value="NONRIBOSOMAL PEPTIDE SYNTHETASE"/>
    <property type="match status" value="1"/>
</dbReference>
<dbReference type="Gene3D" id="2.30.38.10">
    <property type="entry name" value="Luciferase, Domain 3"/>
    <property type="match status" value="2"/>
</dbReference>
<evidence type="ECO:0000256" key="4">
    <source>
        <dbReference type="ARBA" id="ARBA00022553"/>
    </source>
</evidence>
<dbReference type="InterPro" id="IPR001242">
    <property type="entry name" value="Condensation_dom"/>
</dbReference>
<dbReference type="SMART" id="SM00823">
    <property type="entry name" value="PKS_PP"/>
    <property type="match status" value="2"/>
</dbReference>
<dbReference type="InterPro" id="IPR000873">
    <property type="entry name" value="AMP-dep_synth/lig_dom"/>
</dbReference>
<reference evidence="8" key="2">
    <citation type="submission" date="2020-09" db="EMBL/GenBank/DDBJ databases">
        <authorList>
            <person name="Sun Q."/>
            <person name="Ohkuma M."/>
        </authorList>
    </citation>
    <scope>NUCLEOTIDE SEQUENCE</scope>
    <source>
        <strain evidence="8">JCM 4988</strain>
    </source>
</reference>
<dbReference type="CDD" id="cd17646">
    <property type="entry name" value="A_NRPS_AB3403-like"/>
    <property type="match status" value="1"/>
</dbReference>
<evidence type="ECO:0000256" key="1">
    <source>
        <dbReference type="ARBA" id="ARBA00001957"/>
    </source>
</evidence>
<dbReference type="InterPro" id="IPR045851">
    <property type="entry name" value="AMP-bd_C_sf"/>
</dbReference>
<dbReference type="InterPro" id="IPR020845">
    <property type="entry name" value="AMP-binding_CS"/>
</dbReference>
<dbReference type="FunFam" id="3.40.50.980:FF:000001">
    <property type="entry name" value="Non-ribosomal peptide synthetase"/>
    <property type="match status" value="2"/>
</dbReference>
<protein>
    <recommendedName>
        <fullName evidence="7">Carrier domain-containing protein</fullName>
    </recommendedName>
</protein>
<evidence type="ECO:0000313" key="9">
    <source>
        <dbReference type="Proteomes" id="UP000630936"/>
    </source>
</evidence>
<dbReference type="FunFam" id="3.40.50.12780:FF:000012">
    <property type="entry name" value="Non-ribosomal peptide synthetase"/>
    <property type="match status" value="2"/>
</dbReference>
<evidence type="ECO:0000256" key="3">
    <source>
        <dbReference type="ARBA" id="ARBA00022450"/>
    </source>
</evidence>
<reference evidence="8" key="1">
    <citation type="journal article" date="2014" name="Int. J. Syst. Evol. Microbiol.">
        <title>Complete genome sequence of Corynebacterium casei LMG S-19264T (=DSM 44701T), isolated from a smear-ripened cheese.</title>
        <authorList>
            <consortium name="US DOE Joint Genome Institute (JGI-PGF)"/>
            <person name="Walter F."/>
            <person name="Albersmeier A."/>
            <person name="Kalinowski J."/>
            <person name="Ruckert C."/>
        </authorList>
    </citation>
    <scope>NUCLEOTIDE SEQUENCE</scope>
    <source>
        <strain evidence="8">JCM 4988</strain>
    </source>
</reference>
<dbReference type="PROSITE" id="PS50075">
    <property type="entry name" value="CARRIER"/>
    <property type="match status" value="2"/>
</dbReference>
<dbReference type="Pfam" id="PF00668">
    <property type="entry name" value="Condensation"/>
    <property type="match status" value="2"/>
</dbReference>
<dbReference type="InterPro" id="IPR020806">
    <property type="entry name" value="PKS_PP-bd"/>
</dbReference>
<dbReference type="Pfam" id="PF00550">
    <property type="entry name" value="PP-binding"/>
    <property type="match status" value="2"/>
</dbReference>
<feature type="domain" description="Carrier" evidence="7">
    <location>
        <begin position="980"/>
        <end position="1055"/>
    </location>
</feature>
<feature type="compositionally biased region" description="Basic and acidic residues" evidence="6">
    <location>
        <begin position="961"/>
        <end position="976"/>
    </location>
</feature>
<dbReference type="SUPFAM" id="SSF56801">
    <property type="entry name" value="Acetyl-CoA synthetase-like"/>
    <property type="match status" value="2"/>
</dbReference>
<dbReference type="SUPFAM" id="SSF51735">
    <property type="entry name" value="NAD(P)-binding Rossmann-fold domains"/>
    <property type="match status" value="1"/>
</dbReference>
<evidence type="ECO:0000256" key="6">
    <source>
        <dbReference type="SAM" id="MobiDB-lite"/>
    </source>
</evidence>
<dbReference type="GO" id="GO:0017000">
    <property type="term" value="P:antibiotic biosynthetic process"/>
    <property type="evidence" value="ECO:0007669"/>
    <property type="project" value="UniProtKB-ARBA"/>
</dbReference>
<dbReference type="Gene3D" id="3.40.50.980">
    <property type="match status" value="4"/>
</dbReference>
<accession>A0A918UWB0</accession>
<dbReference type="InterPro" id="IPR006162">
    <property type="entry name" value="Ppantetheine_attach_site"/>
</dbReference>
<dbReference type="GO" id="GO:0008610">
    <property type="term" value="P:lipid biosynthetic process"/>
    <property type="evidence" value="ECO:0007669"/>
    <property type="project" value="UniProtKB-ARBA"/>
</dbReference>
<feature type="region of interest" description="Disordered" evidence="6">
    <location>
        <begin position="959"/>
        <end position="984"/>
    </location>
</feature>
<dbReference type="InterPro" id="IPR010071">
    <property type="entry name" value="AA_adenyl_dom"/>
</dbReference>
<evidence type="ECO:0000259" key="7">
    <source>
        <dbReference type="PROSITE" id="PS50075"/>
    </source>
</evidence>
<keyword evidence="3" id="KW-0596">Phosphopantetheine</keyword>
<feature type="region of interest" description="Disordered" evidence="6">
    <location>
        <begin position="2118"/>
        <end position="2143"/>
    </location>
</feature>
<dbReference type="RefSeq" id="WP_190124030.1">
    <property type="nucleotide sequence ID" value="NZ_BMWG01000010.1"/>
</dbReference>
<sequence>MSQQSRIEDVLPLTPLQEGMLFHTQLDDGQGPDVYTVRLGVELAGPVDPAALRRAGQALLERHPNLRSAFRTNAQGRPMAVVLRRVELPWTEHDLSGLDEREKPTALARLADEERVRRFDVRTPPLLRMALIRLGADRFRLALTFHHVLLDGWSSPLVLRELLTLYAGGQDPRALPAVTPYRDYLAWLAAQDRRATAAAWDEALAGLEEPTLLAGPAPARTPVLPHRVDLTTPPRLATALHTLARSRGVTTSTLVQAAWGLLLARRTGRTDVVFGTAVSGRPPEIPGVENMVGLFINTVPVRVRLDPAETLGDLLERLQDEQSRLLGHQYPGLAEIQRSAHTADTGDLFDTLAIVENYPPPTTGETPGGLRVTGLDGEDATHYPLTLTAVPDRDTPGGLTLTLDHRPDTFDRDHVALLGEQLLRVLEQLATDPGLPTARCEALAPAELTRLLDGWRGERAPLPEQTLPQLFQAQAAATPHAQALVHEGGALSYAELNERANRLARVLTGLGIGPERVVALALPRSAELVTAILAVHKAGAAYLPIDPDYPPERVALMLDDARPALLLTPPGQAPAAHPEHPATPHLAVGPDTGHDQPGHDLLPAELGAPLDPRHPAYIIYTSGSTGRPKGVTVPHRGIVNRLRWTQHAYELRPDDRVLQKTPSSFDVSVWEFLWPLVTGATLVLARPQGHKDPAYLAALIRDKAITTVHFVPSMLDAFLQEPAAAHCGTLRRLLCSGEALRRETADHCHRVLGLNPHNLYGPTEASVDVTAWAHHPDAPPAATVPIGRPVHNTRVYVLDPALRPVPPGVTGELHLAGDQLARGYLGRARATAERFVADPFGEPGTRMYRTGDLVRSDADGVLEFIGRTDDQIKIRGFRIEPGEAEAALTGAPGTARVCVVAREDRPGDPRLVAYAVPAPGAEAGALDLEALRAHAARTLPEHLVPADFVELPALPLTPSGKLDRRALPAPGHRPDPAGRTPRTPREEQLCTLFADVLGLPATGPDDHFFRLGGHSLLATRLVSRIRTELAAELPLRAVFDAPTPARLALLLDGGPAARPALRPAVRPAAVPLSFAQRRMWFLDSLDPEGTTYNIPWAWRLTGPVDPEALTAALGDLTDRHEALRTVLPAEDGVPRQRVLPPAEARPALRTENTTPEELPGALAAAAAHRFALDRDTPLRAHLLTLAPDDHVLVLLVHHTAADGWSRGPLLRDLDTAYTARRAGAPPAWRPLPVQYADHTLWQRELLGDEDDPRSLGRRQESYWTTALAGLPEELPLPADRPRPATASHRADSVPFTVTPTLHRSLRALAERCDASVFMVFQAALATLLTRLGGGTDIPLGTPVAGRDDEALTDLVGSFTNTLVLRTDTSGDPGFLELLRRVRETDLAAYAHQELPFERLVDLLNPARSLSRHPLFQVMLAHQVAPPARPTLLSVPAAQHDTGLRTAKFDLALDLTEHPGADGVTGRVDYRLDLFDPPTVQTLAERLVRVLETAAADPERPLSRIDVLSPDERTRILGPWSGSPSTHPPVTLVDAFEEQARLRPDAVAVVLETDEVTYAELDARANRLARLLLARGAGPERLVALALPRSIDTVVAQLAVVKAGSAYLPLDIDYPAERIALMLADSAPAVIVTATDLEPGLPDAHPAAHTIRLDDPATATAAAGLSDAPLTDAERGGPLTPDNAAYLVYTSGSTGRPKGVLLTHAGVAGLISTQRERFGVGPDTRVLQFASPAFDVAFWDQCLALCSGGRLIVVPAERRIAGPELTEYAVEHGATFMILPPALLEALPPECTLPENSVLLAGTERVSPQLVTRWGTGRRLFNAYGPTEATVNSTLGECDPLEYADTAPGSVPIGIPDPGTRAHILDAALRPVPPSVPGELYLGGAGLARGYLGRAALTSQRFVADPFGPPGARLYRTGDVVRWRPDGRIDFIGRSDDQVKIRGFRIELGEVEAALTAHPDVVSAAATVRDDLPGGRRLVAYAVPVRGSAPDPEELRAALAAVLPAPMVPSAVVILDALPVTGSGKLDRAALPRPDRRSPAVADRPSDPLQKALAELFAELLGLEGVGAHEDFFALGGHSLLVPRFLARVRTELGAELATRAFFDGPTVAALASVITTTAAGTSGRDEDEKESDAVATADPQTEMALDARLDPSLRLPAGDAPPADGPAEILLTGATGFVGAFLLETLLERTDARVHCLIRAEDDERAGERLRETLERFGVKAPSPDRVTPIAGDLASPGLGLSAAVHRALAGRIDTVFHNAASISLLRGYSGLRGGNVLGTAEMVRFSVTGRLKRLHHTSTLSVIPRLETGLPSRPEEEELPDLEGPGNGYVLSKRAAEALVAAAGRLGVPTTVHRLARVTGHSRTGVWTADDFLGRLLVGSLRVGLLPSHGPAELWTPVDQVAQGMVHLALRPESRGGVFHHADTPPITMAELGEWMAACGRPVGLAEPARWAEALAADPGNPVGPFLPQLRGQAPRPAAVWSPEPFRTDRLRAGLAGSGLERPAPGPGLLAGYLRFFESQGLLPPK</sequence>
<dbReference type="Gene3D" id="3.30.559.10">
    <property type="entry name" value="Chloramphenicol acetyltransferase-like domain"/>
    <property type="match status" value="2"/>
</dbReference>
<dbReference type="Gene3D" id="3.40.50.720">
    <property type="entry name" value="NAD(P)-binding Rossmann-like Domain"/>
    <property type="match status" value="1"/>
</dbReference>
<evidence type="ECO:0000256" key="5">
    <source>
        <dbReference type="ARBA" id="ARBA00022598"/>
    </source>
</evidence>
<dbReference type="Gene3D" id="3.30.300.30">
    <property type="match status" value="2"/>
</dbReference>
<dbReference type="Gene3D" id="1.10.1200.10">
    <property type="entry name" value="ACP-like"/>
    <property type="match status" value="2"/>
</dbReference>
<dbReference type="FunFam" id="3.30.300.30:FF:000010">
    <property type="entry name" value="Enterobactin synthetase component F"/>
    <property type="match status" value="1"/>
</dbReference>
<dbReference type="NCBIfam" id="TIGR01746">
    <property type="entry name" value="Thioester-redct"/>
    <property type="match status" value="1"/>
</dbReference>
<dbReference type="InterPro" id="IPR036736">
    <property type="entry name" value="ACP-like_sf"/>
</dbReference>
<dbReference type="SUPFAM" id="SSF52777">
    <property type="entry name" value="CoA-dependent acyltransferases"/>
    <property type="match status" value="4"/>
</dbReference>
<dbReference type="PANTHER" id="PTHR45527:SF1">
    <property type="entry name" value="FATTY ACID SYNTHASE"/>
    <property type="match status" value="1"/>
</dbReference>
<dbReference type="FunFam" id="2.30.38.10:FF:000001">
    <property type="entry name" value="Non-ribosomal peptide synthetase PvdI"/>
    <property type="match status" value="2"/>
</dbReference>
<dbReference type="InterPro" id="IPR010080">
    <property type="entry name" value="Thioester_reductase-like_dom"/>
</dbReference>
<dbReference type="InterPro" id="IPR025110">
    <property type="entry name" value="AMP-bd_C"/>
</dbReference>
<organism evidence="8 9">
    <name type="scientific">Streptomyces inusitatus</name>
    <dbReference type="NCBI Taxonomy" id="68221"/>
    <lineage>
        <taxon>Bacteria</taxon>
        <taxon>Bacillati</taxon>
        <taxon>Actinomycetota</taxon>
        <taxon>Actinomycetes</taxon>
        <taxon>Kitasatosporales</taxon>
        <taxon>Streptomycetaceae</taxon>
        <taxon>Streptomyces</taxon>
    </lineage>
</organism>
<dbReference type="PROSITE" id="PS00012">
    <property type="entry name" value="PHOSPHOPANTETHEINE"/>
    <property type="match status" value="1"/>
</dbReference>
<comment type="similarity">
    <text evidence="2">Belongs to the ATP-dependent AMP-binding enzyme family.</text>
</comment>
<dbReference type="InterPro" id="IPR009081">
    <property type="entry name" value="PP-bd_ACP"/>
</dbReference>
<comment type="caution">
    <text evidence="8">The sequence shown here is derived from an EMBL/GenBank/DDBJ whole genome shotgun (WGS) entry which is preliminary data.</text>
</comment>
<dbReference type="FunFam" id="1.10.1200.10:FF:000016">
    <property type="entry name" value="Non-ribosomal peptide synthase"/>
    <property type="match status" value="1"/>
</dbReference>
<dbReference type="Pfam" id="PF07993">
    <property type="entry name" value="NAD_binding_4"/>
    <property type="match status" value="1"/>
</dbReference>
<keyword evidence="5" id="KW-0436">Ligase</keyword>
<comment type="cofactor">
    <cofactor evidence="1">
        <name>pantetheine 4'-phosphate</name>
        <dbReference type="ChEBI" id="CHEBI:47942"/>
    </cofactor>
</comment>
<dbReference type="GO" id="GO:0005829">
    <property type="term" value="C:cytosol"/>
    <property type="evidence" value="ECO:0007669"/>
    <property type="project" value="TreeGrafter"/>
</dbReference>
<proteinExistence type="inferred from homology"/>
<dbReference type="NCBIfam" id="TIGR01733">
    <property type="entry name" value="AA-adenyl-dom"/>
    <property type="match status" value="2"/>
</dbReference>